<feature type="signal peptide" evidence="6">
    <location>
        <begin position="1"/>
        <end position="22"/>
    </location>
</feature>
<dbReference type="InterPro" id="IPR011990">
    <property type="entry name" value="TPR-like_helical_dom_sf"/>
</dbReference>
<dbReference type="Pfam" id="PF14322">
    <property type="entry name" value="SusD-like_3"/>
    <property type="match status" value="1"/>
</dbReference>
<evidence type="ECO:0000313" key="10">
    <source>
        <dbReference type="EMBL" id="TFU52771.1"/>
    </source>
</evidence>
<feature type="domain" description="RagB/SusD" evidence="7">
    <location>
        <begin position="326"/>
        <end position="584"/>
    </location>
</feature>
<evidence type="ECO:0000256" key="4">
    <source>
        <dbReference type="ARBA" id="ARBA00023136"/>
    </source>
</evidence>
<proteinExistence type="inferred from homology"/>
<evidence type="ECO:0000259" key="7">
    <source>
        <dbReference type="Pfam" id="PF07980"/>
    </source>
</evidence>
<dbReference type="Proteomes" id="UP000491181">
    <property type="component" value="Unassembled WGS sequence"/>
</dbReference>
<comment type="similarity">
    <text evidence="2">Belongs to the SusD family.</text>
</comment>
<dbReference type="RefSeq" id="WP_135035171.1">
    <property type="nucleotide sequence ID" value="NZ_BLLS01000012.1"/>
</dbReference>
<feature type="domain" description="SusD-like N-terminal" evidence="8">
    <location>
        <begin position="99"/>
        <end position="215"/>
    </location>
</feature>
<evidence type="ECO:0000256" key="6">
    <source>
        <dbReference type="SAM" id="SignalP"/>
    </source>
</evidence>
<keyword evidence="5" id="KW-0998">Cell outer membrane</keyword>
<dbReference type="InterPro" id="IPR033985">
    <property type="entry name" value="SusD-like_N"/>
</dbReference>
<dbReference type="EMBL" id="SPPV01000002">
    <property type="protein sequence ID" value="TFU52771.1"/>
    <property type="molecule type" value="Genomic_DNA"/>
</dbReference>
<dbReference type="AlphaFoldDB" id="A0A7K3MNG1"/>
<evidence type="ECO:0000313" key="12">
    <source>
        <dbReference type="Proteomes" id="UP000491181"/>
    </source>
</evidence>
<dbReference type="InterPro" id="IPR012944">
    <property type="entry name" value="SusD_RagB_dom"/>
</dbReference>
<organism evidence="10 11">
    <name type="scientific">Bacteroides acidifaciens</name>
    <dbReference type="NCBI Taxonomy" id="85831"/>
    <lineage>
        <taxon>Bacteria</taxon>
        <taxon>Pseudomonadati</taxon>
        <taxon>Bacteroidota</taxon>
        <taxon>Bacteroidia</taxon>
        <taxon>Bacteroidales</taxon>
        <taxon>Bacteroidaceae</taxon>
        <taxon>Bacteroides</taxon>
    </lineage>
</organism>
<dbReference type="OrthoDB" id="1031584at2"/>
<dbReference type="Gene3D" id="1.25.40.390">
    <property type="match status" value="1"/>
</dbReference>
<keyword evidence="4" id="KW-0472">Membrane</keyword>
<dbReference type="Pfam" id="PF07980">
    <property type="entry name" value="SusD_RagB"/>
    <property type="match status" value="1"/>
</dbReference>
<evidence type="ECO:0000259" key="8">
    <source>
        <dbReference type="Pfam" id="PF14322"/>
    </source>
</evidence>
<evidence type="ECO:0000313" key="11">
    <source>
        <dbReference type="Proteomes" id="UP000298073"/>
    </source>
</evidence>
<protein>
    <submittedName>
        <fullName evidence="10">RagB/SusD family nutrient uptake outer membrane protein</fullName>
    </submittedName>
    <submittedName>
        <fullName evidence="9">SusD-like protein</fullName>
    </submittedName>
</protein>
<comment type="subcellular location">
    <subcellularLocation>
        <location evidence="1">Cell outer membrane</location>
    </subcellularLocation>
</comment>
<evidence type="ECO:0000256" key="1">
    <source>
        <dbReference type="ARBA" id="ARBA00004442"/>
    </source>
</evidence>
<keyword evidence="3 6" id="KW-0732">Signal</keyword>
<sequence length="584" mass="65383">MKKNIYILACACILGFSSCADAFLDLEPLDAKTDQVYFLNPTHFREYANGFYSQLFGWRSGLTGHMDLQSDLITSRNGEQSDLGYGTLVAGGNDGRWGLYNSIRSNNILIQKAAEYSGNAKEIQEYVSAAHFFRAYNYFSLLQTFGGVPIVERPLSTNSAELRNPRNSRYEVVDFILSDLKKAIEGLPVEQNIADDDKGHISRQAAKAFKARVLLYEATWRKYNGTSTDFEGSAGPARDQVNEFLEEAVVLAKEVMDDPAFRLWNFNGEAVMNNLSSRYLFCIESKDSNPGGHGRDSNKEFILYSVFDREINAGAIELNKNIIPYLYPTRKFIDMFLCTNGLPIAENEQFEGYHAVGDEFKNRDYRLNAYVGAPTAVAKLSGTIGFNGYGVQKFACPGAKDKEESPNYPVLRLAEVYLIYAEALYERHGAIDDEALNASINKLRSRAGIAALTNKLVADHQLNMLNEIRRERAVELFLEGFRYDDLKRWGILEETLNQSRLGMVVGQTGYLTPYKNAAGAVITANYDAGSYRFGEEKVQTGDGELSCVCIAPKSNCQVRKAHYLYPIPQDQINLNGNLKQNPGY</sequence>
<dbReference type="Proteomes" id="UP000298073">
    <property type="component" value="Unassembled WGS sequence"/>
</dbReference>
<dbReference type="GO" id="GO:0009279">
    <property type="term" value="C:cell outer membrane"/>
    <property type="evidence" value="ECO:0007669"/>
    <property type="project" value="UniProtKB-SubCell"/>
</dbReference>
<evidence type="ECO:0000256" key="2">
    <source>
        <dbReference type="ARBA" id="ARBA00006275"/>
    </source>
</evidence>
<name>A0A7K3MNG1_9BACE</name>
<reference evidence="9 12" key="2">
    <citation type="journal article" date="2020" name="Microbiome">
        <title>Single-cell genomics of uncultured bacteria reveals dietary fiber responders in the mouse gut microbiota.</title>
        <authorList>
            <person name="Chijiiwa R."/>
            <person name="Hosokawa M."/>
            <person name="Kogawa M."/>
            <person name="Nishikawa Y."/>
            <person name="Ide K."/>
            <person name="Sakanashi C."/>
            <person name="Takahashi K."/>
            <person name="Takeyama H."/>
        </authorList>
    </citation>
    <scope>NUCLEOTIDE SEQUENCE [LARGE SCALE GENOMIC DNA]</scope>
    <source>
        <strain evidence="9">IMSAGC_001</strain>
    </source>
</reference>
<dbReference type="EMBL" id="BLLS01000012">
    <property type="protein sequence ID" value="GFH85474.1"/>
    <property type="molecule type" value="Genomic_DNA"/>
</dbReference>
<feature type="chain" id="PRO_5036206390" evidence="6">
    <location>
        <begin position="23"/>
        <end position="584"/>
    </location>
</feature>
<accession>A0A7K3MNG1</accession>
<evidence type="ECO:0000313" key="9">
    <source>
        <dbReference type="EMBL" id="GFH85474.1"/>
    </source>
</evidence>
<evidence type="ECO:0000256" key="3">
    <source>
        <dbReference type="ARBA" id="ARBA00022729"/>
    </source>
</evidence>
<dbReference type="PROSITE" id="PS51257">
    <property type="entry name" value="PROKAR_LIPOPROTEIN"/>
    <property type="match status" value="1"/>
</dbReference>
<comment type="caution">
    <text evidence="10">The sequence shown here is derived from an EMBL/GenBank/DDBJ whole genome shotgun (WGS) entry which is preliminary data.</text>
</comment>
<gene>
    <name evidence="10" type="ORF">E4T97_01605</name>
    <name evidence="9" type="ORF">IMSAGC001_00877</name>
</gene>
<evidence type="ECO:0000256" key="5">
    <source>
        <dbReference type="ARBA" id="ARBA00023237"/>
    </source>
</evidence>
<reference evidence="10 11" key="1">
    <citation type="submission" date="2019-03" db="EMBL/GenBank/DDBJ databases">
        <title>Diversity of the mouse oral microbiome.</title>
        <authorList>
            <person name="Joseph S."/>
            <person name="Aduse-Opoku J."/>
            <person name="Curtis M."/>
            <person name="Wade W."/>
            <person name="Hashim A."/>
        </authorList>
    </citation>
    <scope>NUCLEOTIDE SEQUENCE [LARGE SCALE GENOMIC DNA]</scope>
    <source>
        <strain evidence="10 11">P2318</strain>
    </source>
</reference>
<dbReference type="SUPFAM" id="SSF48452">
    <property type="entry name" value="TPR-like"/>
    <property type="match status" value="1"/>
</dbReference>